<dbReference type="Gene3D" id="3.10.450.50">
    <property type="match status" value="1"/>
</dbReference>
<proteinExistence type="predicted"/>
<dbReference type="InterPro" id="IPR032710">
    <property type="entry name" value="NTF2-like_dom_sf"/>
</dbReference>
<reference evidence="2 3" key="1">
    <citation type="submission" date="2016-10" db="EMBL/GenBank/DDBJ databases">
        <authorList>
            <person name="Varghese N."/>
            <person name="Submissions S."/>
        </authorList>
    </citation>
    <scope>NUCLEOTIDE SEQUENCE [LARGE SCALE GENOMIC DNA]</scope>
    <source>
        <strain evidence="2 3">IAM 15147</strain>
    </source>
</reference>
<dbReference type="GO" id="GO:0016853">
    <property type="term" value="F:isomerase activity"/>
    <property type="evidence" value="ECO:0007669"/>
    <property type="project" value="UniProtKB-KW"/>
</dbReference>
<organism evidence="2 3">
    <name type="scientific">Agrococcus baldri</name>
    <dbReference type="NCBI Taxonomy" id="153730"/>
    <lineage>
        <taxon>Bacteria</taxon>
        <taxon>Bacillati</taxon>
        <taxon>Actinomycetota</taxon>
        <taxon>Actinomycetes</taxon>
        <taxon>Micrococcales</taxon>
        <taxon>Microbacteriaceae</taxon>
        <taxon>Agrococcus</taxon>
    </lineage>
</organism>
<dbReference type="Proteomes" id="UP000198506">
    <property type="component" value="Unassembled WGS sequence"/>
</dbReference>
<feature type="domain" description="SnoaL-like" evidence="1">
    <location>
        <begin position="15"/>
        <end position="116"/>
    </location>
</feature>
<keyword evidence="2" id="KW-0413">Isomerase</keyword>
<dbReference type="SUPFAM" id="SSF54427">
    <property type="entry name" value="NTF2-like"/>
    <property type="match status" value="1"/>
</dbReference>
<protein>
    <submittedName>
        <fullName evidence="2">Ketosteroid isomerase homolog</fullName>
    </submittedName>
</protein>
<name>A0AA94KZF6_9MICO</name>
<evidence type="ECO:0000313" key="3">
    <source>
        <dbReference type="Proteomes" id="UP000198506"/>
    </source>
</evidence>
<sequence>MDERGEGRMHPGEVVRSLHRAVSAHDLEGIVAHFAEDYVLENPVHPERSFRGAEQVRRNWSHLLAFIAGLELEERRSMADGSTVWTEIVIRGRLADGTEQVLRGVMIFRVDGGLIAAGTFYLEPVVRDGLDANAALHALTAEPGR</sequence>
<dbReference type="InterPro" id="IPR037401">
    <property type="entry name" value="SnoaL-like"/>
</dbReference>
<dbReference type="EMBL" id="FOZN01000002">
    <property type="protein sequence ID" value="SFS09860.1"/>
    <property type="molecule type" value="Genomic_DNA"/>
</dbReference>
<gene>
    <name evidence="2" type="ORF">SAMN04487783_1323</name>
</gene>
<evidence type="ECO:0000259" key="1">
    <source>
        <dbReference type="Pfam" id="PF12680"/>
    </source>
</evidence>
<dbReference type="Pfam" id="PF12680">
    <property type="entry name" value="SnoaL_2"/>
    <property type="match status" value="1"/>
</dbReference>
<dbReference type="AlphaFoldDB" id="A0AA94KZF6"/>
<accession>A0AA94KZF6</accession>
<keyword evidence="3" id="KW-1185">Reference proteome</keyword>
<comment type="caution">
    <text evidence="2">The sequence shown here is derived from an EMBL/GenBank/DDBJ whole genome shotgun (WGS) entry which is preliminary data.</text>
</comment>
<dbReference type="RefSeq" id="WP_092917074.1">
    <property type="nucleotide sequence ID" value="NZ_FOZN01000002.1"/>
</dbReference>
<evidence type="ECO:0000313" key="2">
    <source>
        <dbReference type="EMBL" id="SFS09860.1"/>
    </source>
</evidence>